<dbReference type="Pfam" id="PF20249">
    <property type="entry name" value="VasX_N"/>
    <property type="match status" value="1"/>
</dbReference>
<evidence type="ECO:0000256" key="1">
    <source>
        <dbReference type="SAM" id="Phobius"/>
    </source>
</evidence>
<feature type="transmembrane region" description="Helical" evidence="1">
    <location>
        <begin position="618"/>
        <end position="636"/>
    </location>
</feature>
<dbReference type="AlphaFoldDB" id="A0ABD4YRN3"/>
<name>A0ABD4YRN3_9BURK</name>
<feature type="domain" description="Toxin VasX N-terminal region" evidence="2">
    <location>
        <begin position="29"/>
        <end position="165"/>
    </location>
</feature>
<comment type="caution">
    <text evidence="3">The sequence shown here is derived from an EMBL/GenBank/DDBJ whole genome shotgun (WGS) entry which is preliminary data.</text>
</comment>
<sequence length="946" mass="103168">MDDKAVNYKKALGSIRPNEKRLGKAISPPPCERGVPLYPLRYGIADYAWDREVFPRLNTEGYPTLKAGKAYGLRTLRPGTYVYLFYFEHGRMWTQHYQVTEDVRFARIWWSDADDDDATPGRLSRPDTVGAQTYLFAPDAKTAETVHILVSDTLLSHRTLWAIETNDGGLRDALSTQCRPAGNAYQEHIFDATLLGEAAPELVSPSGHGAPRPFGWSEIQFLEMAPNHHNVLANMYLALLPRKDFTPLVVALQDPIGIASELHYLITRAVARKTEYAGRNAHKLQSATLIRNYFEAMKKEAGRNPDVANTITRQQNLVNYSGAMSFPGVYAKEIEAFDSTIAAAVADSVAWVRLIDPSRLLGKTLRCFDRGVIHNAHDYEDAVLQCIGGLVHAKDGIQVLHDLINLPVEKSPFWLALANGNELLLARLKASSGELAKNLFSVLDRFLEEHKLTAASNALIGLLQAVPESKVADAFVPRLRHVMEIRAGITIVRYDFGIADLQRAAYEFQGYQALGEEKFREWKMPPPKINPADSAKRASVFDWVQVDDATSRTADPIRGDRSALPAPRSIQMTGNPFINMLNRVRGPLGHLFSGLGGLLALKGLASAWKKQKDNSAPVANYVGLFGAMSTVVAASIELGTSMVSSTTTGRASKLAERGMKILSAKYGMAVFGALGSGLVSASDSIRSISAFKDSNPVLGGMLMGSALAGGVLTAATWGGGMAAAATISNGGAAVAALGLTPLGWTIVAGVAVIFIVGFAFGADLAKHGPVEIWLKHSAWGVHERHYSNHEELDAVHSLYYRPRLTPAWNNSPHHSVGNLRISCQIPGISDMPTERFQTKLVFSLSGIKLSPVHGPIILARGSRAIDYRRECLVTSLGSTGNECGWAIQMHKDTKVELQYLYFPDPDGHPDLMLRQPDAPAPMVFTSSGWFHNSINPAKLEPIGAPR</sequence>
<evidence type="ECO:0000313" key="4">
    <source>
        <dbReference type="Proteomes" id="UP001158644"/>
    </source>
</evidence>
<accession>A0ABD4YRN3</accession>
<dbReference type="Proteomes" id="UP001158644">
    <property type="component" value="Unassembled WGS sequence"/>
</dbReference>
<dbReference type="InterPro" id="IPR046864">
    <property type="entry name" value="VasX_N"/>
</dbReference>
<keyword evidence="1" id="KW-1133">Transmembrane helix</keyword>
<evidence type="ECO:0000313" key="3">
    <source>
        <dbReference type="EMBL" id="MDH1177014.1"/>
    </source>
</evidence>
<proteinExistence type="predicted"/>
<keyword evidence="1" id="KW-0472">Membrane</keyword>
<evidence type="ECO:0000259" key="2">
    <source>
        <dbReference type="Pfam" id="PF20249"/>
    </source>
</evidence>
<keyword evidence="1" id="KW-0812">Transmembrane</keyword>
<feature type="transmembrane region" description="Helical" evidence="1">
    <location>
        <begin position="697"/>
        <end position="722"/>
    </location>
</feature>
<protein>
    <recommendedName>
        <fullName evidence="2">Toxin VasX N-terminal region domain-containing protein</fullName>
    </recommendedName>
</protein>
<feature type="transmembrane region" description="Helical" evidence="1">
    <location>
        <begin position="742"/>
        <end position="765"/>
    </location>
</feature>
<reference evidence="3 4" key="1">
    <citation type="submission" date="2022-09" db="EMBL/GenBank/DDBJ databases">
        <title>Intensive care unit water sources are persistently colonized with multi-drug resistant bacteria and are the site of extensive horizontal gene transfer of antibiotic resistance genes.</title>
        <authorList>
            <person name="Diorio-Toth L."/>
        </authorList>
    </citation>
    <scope>NUCLEOTIDE SEQUENCE [LARGE SCALE GENOMIC DNA]</scope>
    <source>
        <strain evidence="3 4">GD03967</strain>
    </source>
</reference>
<feature type="transmembrane region" description="Helical" evidence="1">
    <location>
        <begin position="588"/>
        <end position="606"/>
    </location>
</feature>
<feature type="transmembrane region" description="Helical" evidence="1">
    <location>
        <begin position="666"/>
        <end position="685"/>
    </location>
</feature>
<dbReference type="RefSeq" id="WP_279989213.1">
    <property type="nucleotide sequence ID" value="NZ_JAOBZK010000002.1"/>
</dbReference>
<dbReference type="CDD" id="cd20706">
    <property type="entry name" value="MIX_II"/>
    <property type="match status" value="1"/>
</dbReference>
<gene>
    <name evidence="3" type="ORF">N5C72_02950</name>
</gene>
<dbReference type="EMBL" id="JAOBZK010000002">
    <property type="protein sequence ID" value="MDH1177014.1"/>
    <property type="molecule type" value="Genomic_DNA"/>
</dbReference>
<organism evidence="3 4">
    <name type="scientific">Achromobacter mucicolens</name>
    <dbReference type="NCBI Taxonomy" id="1389922"/>
    <lineage>
        <taxon>Bacteria</taxon>
        <taxon>Pseudomonadati</taxon>
        <taxon>Pseudomonadota</taxon>
        <taxon>Betaproteobacteria</taxon>
        <taxon>Burkholderiales</taxon>
        <taxon>Alcaligenaceae</taxon>
        <taxon>Achromobacter</taxon>
    </lineage>
</organism>